<dbReference type="InterPro" id="IPR011249">
    <property type="entry name" value="Metalloenz_LuxS/M16"/>
</dbReference>
<keyword evidence="1" id="KW-0378">Hydrolase</keyword>
<dbReference type="GO" id="GO:0008233">
    <property type="term" value="F:peptidase activity"/>
    <property type="evidence" value="ECO:0007669"/>
    <property type="project" value="UniProtKB-KW"/>
</dbReference>
<feature type="non-terminal residue" evidence="1">
    <location>
        <position position="140"/>
    </location>
</feature>
<comment type="caution">
    <text evidence="1">The sequence shown here is derived from an EMBL/GenBank/DDBJ whole genome shotgun (WGS) entry which is preliminary data.</text>
</comment>
<proteinExistence type="predicted"/>
<organism evidence="1">
    <name type="scientific">human gut metagenome</name>
    <dbReference type="NCBI Taxonomy" id="408170"/>
    <lineage>
        <taxon>unclassified sequences</taxon>
        <taxon>metagenomes</taxon>
        <taxon>organismal metagenomes</taxon>
    </lineage>
</organism>
<reference evidence="1" key="1">
    <citation type="journal article" date="2013" name="Environ. Microbiol.">
        <title>Microbiota from the distal guts of lean and obese adolescents exhibit partial functional redundancy besides clear differences in community structure.</title>
        <authorList>
            <person name="Ferrer M."/>
            <person name="Ruiz A."/>
            <person name="Lanza F."/>
            <person name="Haange S.B."/>
            <person name="Oberbach A."/>
            <person name="Till H."/>
            <person name="Bargiela R."/>
            <person name="Campoy C."/>
            <person name="Segura M.T."/>
            <person name="Richter M."/>
            <person name="von Bergen M."/>
            <person name="Seifert J."/>
            <person name="Suarez A."/>
        </authorList>
    </citation>
    <scope>NUCLEOTIDE SEQUENCE</scope>
</reference>
<name>K1UI07_9ZZZZ</name>
<dbReference type="SUPFAM" id="SSF63411">
    <property type="entry name" value="LuxS/MPP-like metallohydrolase"/>
    <property type="match status" value="1"/>
</dbReference>
<dbReference type="GO" id="GO:0046872">
    <property type="term" value="F:metal ion binding"/>
    <property type="evidence" value="ECO:0007669"/>
    <property type="project" value="InterPro"/>
</dbReference>
<dbReference type="Gene3D" id="3.30.830.10">
    <property type="entry name" value="Metalloenzyme, LuxS/M16 peptidase-like"/>
    <property type="match status" value="1"/>
</dbReference>
<accession>K1UI07</accession>
<protein>
    <submittedName>
        <fullName evidence="1">Zinc protease</fullName>
    </submittedName>
</protein>
<gene>
    <name evidence="1" type="ORF">OBE_00139</name>
</gene>
<dbReference type="EMBL" id="AJWZ01000097">
    <property type="protein sequence ID" value="EKC77890.1"/>
    <property type="molecule type" value="Genomic_DNA"/>
</dbReference>
<dbReference type="AlphaFoldDB" id="K1UI07"/>
<dbReference type="GO" id="GO:0006508">
    <property type="term" value="P:proteolysis"/>
    <property type="evidence" value="ECO:0007669"/>
    <property type="project" value="UniProtKB-KW"/>
</dbReference>
<sequence length="140" mass="15695">MTRQPQITPSEIEVQQATRTVLPNGVALYTLPADEFEVLRISFVFRAGSSVQQVPFSASAAANLLAEGSEAMTAAEIAEQLDYHGSWYDVNIDRDYAYINFATLSKFFAETLAVAEELLLRPTFPEEELRTYAAKRKQRL</sequence>
<evidence type="ECO:0000313" key="1">
    <source>
        <dbReference type="EMBL" id="EKC77890.1"/>
    </source>
</evidence>
<keyword evidence="1" id="KW-0645">Protease</keyword>